<evidence type="ECO:0000313" key="2">
    <source>
        <dbReference type="Proteomes" id="UP000789920"/>
    </source>
</evidence>
<evidence type="ECO:0000313" key="1">
    <source>
        <dbReference type="EMBL" id="CAG8837068.1"/>
    </source>
</evidence>
<keyword evidence="2" id="KW-1185">Reference proteome</keyword>
<reference evidence="1" key="1">
    <citation type="submission" date="2021-06" db="EMBL/GenBank/DDBJ databases">
        <authorList>
            <person name="Kallberg Y."/>
            <person name="Tangrot J."/>
            <person name="Rosling A."/>
        </authorList>
    </citation>
    <scope>NUCLEOTIDE SEQUENCE</scope>
    <source>
        <strain evidence="1">MA461A</strain>
    </source>
</reference>
<dbReference type="Proteomes" id="UP000789920">
    <property type="component" value="Unassembled WGS sequence"/>
</dbReference>
<sequence>ETWDTISKETVKNCWRYTGILPFRYLVKIFPSNENFETESINISEITKAQCEAQEIIDLTDNINLQ</sequence>
<comment type="caution">
    <text evidence="1">The sequence shown here is derived from an EMBL/GenBank/DDBJ whole genome shotgun (WGS) entry which is preliminary data.</text>
</comment>
<proteinExistence type="predicted"/>
<gene>
    <name evidence="1" type="ORF">RPERSI_LOCUS30157</name>
</gene>
<name>A0ACA9SEM9_9GLOM</name>
<dbReference type="EMBL" id="CAJVQC010116535">
    <property type="protein sequence ID" value="CAG8837068.1"/>
    <property type="molecule type" value="Genomic_DNA"/>
</dbReference>
<protein>
    <submittedName>
        <fullName evidence="1">27609_t:CDS:1</fullName>
    </submittedName>
</protein>
<accession>A0ACA9SEM9</accession>
<feature type="non-terminal residue" evidence="1">
    <location>
        <position position="1"/>
    </location>
</feature>
<organism evidence="1 2">
    <name type="scientific">Racocetra persica</name>
    <dbReference type="NCBI Taxonomy" id="160502"/>
    <lineage>
        <taxon>Eukaryota</taxon>
        <taxon>Fungi</taxon>
        <taxon>Fungi incertae sedis</taxon>
        <taxon>Mucoromycota</taxon>
        <taxon>Glomeromycotina</taxon>
        <taxon>Glomeromycetes</taxon>
        <taxon>Diversisporales</taxon>
        <taxon>Gigasporaceae</taxon>
        <taxon>Racocetra</taxon>
    </lineage>
</organism>